<protein>
    <submittedName>
        <fullName evidence="2">Uncharacterized protein</fullName>
    </submittedName>
</protein>
<gene>
    <name evidence="2" type="ORF">TPSB3V08_LOCUS10589</name>
</gene>
<reference evidence="2" key="1">
    <citation type="submission" date="2020-11" db="EMBL/GenBank/DDBJ databases">
        <authorList>
            <person name="Tran Van P."/>
        </authorList>
    </citation>
    <scope>NUCLEOTIDE SEQUENCE</scope>
</reference>
<evidence type="ECO:0000256" key="1">
    <source>
        <dbReference type="SAM" id="MobiDB-lite"/>
    </source>
</evidence>
<sequence>MARAKRATNILTRNQNCLRRSERIAKQRRRFVQEEARYVSRDGNRRRQRNPSRPKASWVAERTQEVLDRAHIRRFQTAIIVSCELERPRHNRLSYSSSEHAFFKGRCGVARREEADLGGINKSEKRDGIKCVAKKHIMKNKNKNELSLNEFSSFSLNNVKEMLKAGFAEGRRRAEQLVNLALQNGLQSGVVEKVSNDVYRVRTEPEKPEADSTDYDEDDKQ</sequence>
<feature type="compositionally biased region" description="Basic and acidic residues" evidence="1">
    <location>
        <begin position="199"/>
        <end position="210"/>
    </location>
</feature>
<feature type="compositionally biased region" description="Acidic residues" evidence="1">
    <location>
        <begin position="211"/>
        <end position="221"/>
    </location>
</feature>
<dbReference type="AlphaFoldDB" id="A0A7R9DJC0"/>
<proteinExistence type="predicted"/>
<feature type="region of interest" description="Disordered" evidence="1">
    <location>
        <begin position="197"/>
        <end position="221"/>
    </location>
</feature>
<organism evidence="2">
    <name type="scientific">Timema poppense</name>
    <name type="common">Walking stick</name>
    <dbReference type="NCBI Taxonomy" id="170557"/>
    <lineage>
        <taxon>Eukaryota</taxon>
        <taxon>Metazoa</taxon>
        <taxon>Ecdysozoa</taxon>
        <taxon>Arthropoda</taxon>
        <taxon>Hexapoda</taxon>
        <taxon>Insecta</taxon>
        <taxon>Pterygota</taxon>
        <taxon>Neoptera</taxon>
        <taxon>Polyneoptera</taxon>
        <taxon>Phasmatodea</taxon>
        <taxon>Timematodea</taxon>
        <taxon>Timematoidea</taxon>
        <taxon>Timematidae</taxon>
        <taxon>Timema</taxon>
    </lineage>
</organism>
<name>A0A7R9DJC0_TIMPO</name>
<accession>A0A7R9DJC0</accession>
<evidence type="ECO:0000313" key="2">
    <source>
        <dbReference type="EMBL" id="CAD7415815.1"/>
    </source>
</evidence>
<dbReference type="EMBL" id="OD009905">
    <property type="protein sequence ID" value="CAD7415815.1"/>
    <property type="molecule type" value="Genomic_DNA"/>
</dbReference>